<evidence type="ECO:0000256" key="3">
    <source>
        <dbReference type="SAM" id="MobiDB-lite"/>
    </source>
</evidence>
<feature type="region of interest" description="Disordered" evidence="3">
    <location>
        <begin position="41"/>
        <end position="67"/>
    </location>
</feature>
<dbReference type="PANTHER" id="PTHR30203:SF24">
    <property type="entry name" value="BLR4935 PROTEIN"/>
    <property type="match status" value="1"/>
</dbReference>
<dbReference type="InterPro" id="IPR010131">
    <property type="entry name" value="MdtP/NodT-like"/>
</dbReference>
<evidence type="ECO:0000313" key="5">
    <source>
        <dbReference type="Proteomes" id="UP001272242"/>
    </source>
</evidence>
<dbReference type="EMBL" id="JAXBLV010000200">
    <property type="protein sequence ID" value="MDY3561809.1"/>
    <property type="molecule type" value="Genomic_DNA"/>
</dbReference>
<feature type="compositionally biased region" description="Polar residues" evidence="3">
    <location>
        <begin position="48"/>
        <end position="67"/>
    </location>
</feature>
<organism evidence="4 5">
    <name type="scientific">Gemmata algarum</name>
    <dbReference type="NCBI Taxonomy" id="2975278"/>
    <lineage>
        <taxon>Bacteria</taxon>
        <taxon>Pseudomonadati</taxon>
        <taxon>Planctomycetota</taxon>
        <taxon>Planctomycetia</taxon>
        <taxon>Gemmatales</taxon>
        <taxon>Gemmataceae</taxon>
        <taxon>Gemmata</taxon>
    </lineage>
</organism>
<dbReference type="Proteomes" id="UP001272242">
    <property type="component" value="Unassembled WGS sequence"/>
</dbReference>
<evidence type="ECO:0000256" key="1">
    <source>
        <dbReference type="ARBA" id="ARBA00007613"/>
    </source>
</evidence>
<comment type="similarity">
    <text evidence="1">Belongs to the outer membrane factor (OMF) (TC 1.B.17) family.</text>
</comment>
<feature type="region of interest" description="Disordered" evidence="3">
    <location>
        <begin position="483"/>
        <end position="517"/>
    </location>
</feature>
<evidence type="ECO:0000256" key="2">
    <source>
        <dbReference type="SAM" id="Coils"/>
    </source>
</evidence>
<feature type="coiled-coil region" evidence="2">
    <location>
        <begin position="232"/>
        <end position="259"/>
    </location>
</feature>
<dbReference type="PROSITE" id="PS51257">
    <property type="entry name" value="PROKAR_LIPOPROTEIN"/>
    <property type="match status" value="1"/>
</dbReference>
<gene>
    <name evidence="4" type="ORF">R5W23_003237</name>
</gene>
<keyword evidence="2" id="KW-0175">Coiled coil</keyword>
<dbReference type="Pfam" id="PF02321">
    <property type="entry name" value="OEP"/>
    <property type="match status" value="1"/>
</dbReference>
<comment type="caution">
    <text evidence="4">The sequence shown here is derived from an EMBL/GenBank/DDBJ whole genome shotgun (WGS) entry which is preliminary data.</text>
</comment>
<dbReference type="SUPFAM" id="SSF56954">
    <property type="entry name" value="Outer membrane efflux proteins (OEP)"/>
    <property type="match status" value="1"/>
</dbReference>
<name>A0ABU5F7G0_9BACT</name>
<dbReference type="RefSeq" id="WP_320688158.1">
    <property type="nucleotide sequence ID" value="NZ_JAXBLV010000200.1"/>
</dbReference>
<dbReference type="Gene3D" id="1.20.1600.10">
    <property type="entry name" value="Outer membrane efflux proteins (OEP)"/>
    <property type="match status" value="1"/>
</dbReference>
<protein>
    <submittedName>
        <fullName evidence="4">TolC family protein</fullName>
    </submittedName>
</protein>
<reference evidence="5" key="1">
    <citation type="journal article" date="2023" name="Mar. Drugs">
        <title>Gemmata algarum, a Novel Planctomycete Isolated from an Algal Mat, Displays Antimicrobial Activity.</title>
        <authorList>
            <person name="Kumar G."/>
            <person name="Kallscheuer N."/>
            <person name="Kashif M."/>
            <person name="Ahamad S."/>
            <person name="Jagadeeshwari U."/>
            <person name="Pannikurungottu S."/>
            <person name="Haufschild T."/>
            <person name="Kabuu M."/>
            <person name="Sasikala C."/>
            <person name="Jogler C."/>
            <person name="Ramana C."/>
        </authorList>
    </citation>
    <scope>NUCLEOTIDE SEQUENCE [LARGE SCALE GENOMIC DNA]</scope>
    <source>
        <strain evidence="5">JC673</strain>
    </source>
</reference>
<sequence length="517" mass="55258">MRVFNVRTAWRAVVCTGGATALAVGCASPDRDDALLLARPPAPAKVTGRSSPVTPAAGRTQSVHTGVQQAAFRDPAPSGTPGATALSAPSALDDFVRLAVEQNPRLSKANLAIDAARGRHLQAGLYPNPDVAVNWDELGDRSSPDRLGILTAPRVSQTIVTGRKLTLAQAVAAREVDQAALELLGERFAVVGSVRGAFYEAFTLQQRAEILAEVVKLAEDAAAVGKTLLDNKQIARLDLIQLEVERERFRAELQSVRRELPGAYRRLAAVAGQNGLIPAAVKATFDNLPNYDPEATRQAVLEYHPQARSARVGVERAQAAVRRAEVEPIPNLTVSAGYIRQFENRSHDGAVGVSLPVPLWNRNQGNIRAARAELGMAIQNVGQTENELAARVAAAYQAYAAARERAEAYRKELIPRAEETYQLSLTAFKGGQFEYLRVIQAQRAVAEARLEYNRSIGEAWKSAAELSGLLMEELWPVPISAPAPAPASAPAPIPAPAAPPKPGAGPVVLPSDVSKFP</sequence>
<accession>A0ABU5F7G0</accession>
<dbReference type="InterPro" id="IPR003423">
    <property type="entry name" value="OMP_efflux"/>
</dbReference>
<feature type="compositionally biased region" description="Pro residues" evidence="3">
    <location>
        <begin position="483"/>
        <end position="503"/>
    </location>
</feature>
<dbReference type="PANTHER" id="PTHR30203">
    <property type="entry name" value="OUTER MEMBRANE CATION EFFLUX PROTEIN"/>
    <property type="match status" value="1"/>
</dbReference>
<evidence type="ECO:0000313" key="4">
    <source>
        <dbReference type="EMBL" id="MDY3561809.1"/>
    </source>
</evidence>
<proteinExistence type="inferred from homology"/>
<keyword evidence="5" id="KW-1185">Reference proteome</keyword>